<comment type="caution">
    <text evidence="2">The sequence shown here is derived from an EMBL/GenBank/DDBJ whole genome shotgun (WGS) entry which is preliminary data.</text>
</comment>
<dbReference type="EMBL" id="LSRX01001432">
    <property type="protein sequence ID" value="OLP79946.1"/>
    <property type="molecule type" value="Genomic_DNA"/>
</dbReference>
<evidence type="ECO:0000313" key="2">
    <source>
        <dbReference type="EMBL" id="OLP79946.1"/>
    </source>
</evidence>
<evidence type="ECO:0000256" key="1">
    <source>
        <dbReference type="SAM" id="MobiDB-lite"/>
    </source>
</evidence>
<feature type="compositionally biased region" description="Basic and acidic residues" evidence="1">
    <location>
        <begin position="90"/>
        <end position="100"/>
    </location>
</feature>
<evidence type="ECO:0000313" key="3">
    <source>
        <dbReference type="Proteomes" id="UP000186817"/>
    </source>
</evidence>
<dbReference type="AlphaFoldDB" id="A0A1Q9CAJ7"/>
<proteinExistence type="predicted"/>
<feature type="region of interest" description="Disordered" evidence="1">
    <location>
        <begin position="90"/>
        <end position="111"/>
    </location>
</feature>
<accession>A0A1Q9CAJ7</accession>
<sequence>MPAPFDGTVDPIVYLAVVPGESDFRIALSVAAVKIRKVRLKISIITSEGHPPGTYATQMRDCCFISGLAAQVVPSPGICLANAGTECFGKESSPRKRLEVPRGAPPLSPPGQCYRRGTFGEEDRLLGYDAGEDVLCPHGRLLLMTGTTRRRCLRRRRPYREGGDPEFGLLPPGLLDLGIDEAGILRIAELTGSAMDRPAMTWTGLQAGFVALSGTVDTYIAEAYLGHREKEPGRGGQRWRKKSEVDAEFVLFCKGLMRDREGARVCCAAGLLRCLLLGNAGISGLIPQTAVAVGQLTPRASPTEMPVPTEMISPKDCFCGARM</sequence>
<gene>
    <name evidence="2" type="ORF">AK812_SmicGene39706</name>
</gene>
<protein>
    <submittedName>
        <fullName evidence="2">Uncharacterized protein</fullName>
    </submittedName>
</protein>
<keyword evidence="3" id="KW-1185">Reference proteome</keyword>
<reference evidence="2 3" key="1">
    <citation type="submission" date="2016-02" db="EMBL/GenBank/DDBJ databases">
        <title>Genome analysis of coral dinoflagellate symbionts highlights evolutionary adaptations to a symbiotic lifestyle.</title>
        <authorList>
            <person name="Aranda M."/>
            <person name="Li Y."/>
            <person name="Liew Y.J."/>
            <person name="Baumgarten S."/>
            <person name="Simakov O."/>
            <person name="Wilson M."/>
            <person name="Piel J."/>
            <person name="Ashoor H."/>
            <person name="Bougouffa S."/>
            <person name="Bajic V.B."/>
            <person name="Ryu T."/>
            <person name="Ravasi T."/>
            <person name="Bayer T."/>
            <person name="Micklem G."/>
            <person name="Kim H."/>
            <person name="Bhak J."/>
            <person name="Lajeunesse T.C."/>
            <person name="Voolstra C.R."/>
        </authorList>
    </citation>
    <scope>NUCLEOTIDE SEQUENCE [LARGE SCALE GENOMIC DNA]</scope>
    <source>
        <strain evidence="2 3">CCMP2467</strain>
    </source>
</reference>
<dbReference type="Proteomes" id="UP000186817">
    <property type="component" value="Unassembled WGS sequence"/>
</dbReference>
<name>A0A1Q9CAJ7_SYMMI</name>
<organism evidence="2 3">
    <name type="scientific">Symbiodinium microadriaticum</name>
    <name type="common">Dinoflagellate</name>
    <name type="synonym">Zooxanthella microadriatica</name>
    <dbReference type="NCBI Taxonomy" id="2951"/>
    <lineage>
        <taxon>Eukaryota</taxon>
        <taxon>Sar</taxon>
        <taxon>Alveolata</taxon>
        <taxon>Dinophyceae</taxon>
        <taxon>Suessiales</taxon>
        <taxon>Symbiodiniaceae</taxon>
        <taxon>Symbiodinium</taxon>
    </lineage>
</organism>